<keyword evidence="1" id="KW-1133">Transmembrane helix</keyword>
<dbReference type="Proteomes" id="UP000190339">
    <property type="component" value="Unassembled WGS sequence"/>
</dbReference>
<name>A0A1T5DU83_9FLAO</name>
<keyword evidence="1" id="KW-0472">Membrane</keyword>
<dbReference type="SUPFAM" id="SSF81324">
    <property type="entry name" value="Voltage-gated potassium channels"/>
    <property type="match status" value="1"/>
</dbReference>
<dbReference type="RefSeq" id="WP_079513528.1">
    <property type="nucleotide sequence ID" value="NZ_FUYL01000010.1"/>
</dbReference>
<keyword evidence="4" id="KW-1185">Reference proteome</keyword>
<evidence type="ECO:0000313" key="4">
    <source>
        <dbReference type="Proteomes" id="UP000190339"/>
    </source>
</evidence>
<dbReference type="EMBL" id="FUYL01000010">
    <property type="protein sequence ID" value="SKB75297.1"/>
    <property type="molecule type" value="Genomic_DNA"/>
</dbReference>
<evidence type="ECO:0000313" key="3">
    <source>
        <dbReference type="EMBL" id="SKB75297.1"/>
    </source>
</evidence>
<feature type="domain" description="Potassium channel" evidence="2">
    <location>
        <begin position="4"/>
        <end position="85"/>
    </location>
</feature>
<keyword evidence="1" id="KW-0812">Transmembrane</keyword>
<proteinExistence type="predicted"/>
<reference evidence="4" key="1">
    <citation type="submission" date="2017-02" db="EMBL/GenBank/DDBJ databases">
        <authorList>
            <person name="Varghese N."/>
            <person name="Submissions S."/>
        </authorList>
    </citation>
    <scope>NUCLEOTIDE SEQUENCE [LARGE SCALE GENOMIC DNA]</scope>
    <source>
        <strain evidence="4">DSM 23546</strain>
    </source>
</reference>
<evidence type="ECO:0000259" key="2">
    <source>
        <dbReference type="Pfam" id="PF07885"/>
    </source>
</evidence>
<dbReference type="OrthoDB" id="9799090at2"/>
<accession>A0A1T5DU83</accession>
<feature type="transmembrane region" description="Helical" evidence="1">
    <location>
        <begin position="61"/>
        <end position="82"/>
    </location>
</feature>
<dbReference type="Pfam" id="PF07885">
    <property type="entry name" value="Ion_trans_2"/>
    <property type="match status" value="1"/>
</dbReference>
<organism evidence="3 4">
    <name type="scientific">Maribacter arcticus</name>
    <dbReference type="NCBI Taxonomy" id="561365"/>
    <lineage>
        <taxon>Bacteria</taxon>
        <taxon>Pseudomonadati</taxon>
        <taxon>Bacteroidota</taxon>
        <taxon>Flavobacteriia</taxon>
        <taxon>Flavobacteriales</taxon>
        <taxon>Flavobacteriaceae</taxon>
        <taxon>Maribacter</taxon>
    </lineage>
</organism>
<dbReference type="Gene3D" id="1.10.287.70">
    <property type="match status" value="1"/>
</dbReference>
<protein>
    <submittedName>
        <fullName evidence="3">Ion channel</fullName>
    </submittedName>
</protein>
<sequence>MILLFIIFLFGISGWMFERKMNPELFRLGKRGLWDGVWGSAVTLTTVGYGDKAPVAKLGKATALILMFGGLLFISGLTASIASSLTLNQLTNNPDGFNEFKDRALGAIDKSGTENYLLKHFFKNIKTYSNVSLGLEELDKGEIEAFLYDDQF</sequence>
<gene>
    <name evidence="3" type="ORF">SAMN05660866_03122</name>
</gene>
<evidence type="ECO:0000256" key="1">
    <source>
        <dbReference type="SAM" id="Phobius"/>
    </source>
</evidence>
<dbReference type="InterPro" id="IPR013099">
    <property type="entry name" value="K_chnl_dom"/>
</dbReference>
<dbReference type="STRING" id="561365.SAMN05660866_03122"/>
<dbReference type="AlphaFoldDB" id="A0A1T5DU83"/>